<dbReference type="InterPro" id="IPR015943">
    <property type="entry name" value="WD40/YVTN_repeat-like_dom_sf"/>
</dbReference>
<dbReference type="SUPFAM" id="SSF50998">
    <property type="entry name" value="Quinoprotein alcohol dehydrogenase-like"/>
    <property type="match status" value="1"/>
</dbReference>
<evidence type="ECO:0000313" key="4">
    <source>
        <dbReference type="Proteomes" id="UP000187735"/>
    </source>
</evidence>
<evidence type="ECO:0000313" key="3">
    <source>
        <dbReference type="EMBL" id="APZ95410.1"/>
    </source>
</evidence>
<feature type="domain" description="Pyrrolo-quinoline quinone repeat" evidence="2">
    <location>
        <begin position="118"/>
        <end position="365"/>
    </location>
</feature>
<gene>
    <name evidence="3" type="ORF">Fuma_05068</name>
</gene>
<protein>
    <submittedName>
        <fullName evidence="3">Outer membrane biogenesis protein</fullName>
    </submittedName>
</protein>
<organism evidence="3 4">
    <name type="scientific">Fuerstiella marisgermanici</name>
    <dbReference type="NCBI Taxonomy" id="1891926"/>
    <lineage>
        <taxon>Bacteria</taxon>
        <taxon>Pseudomonadati</taxon>
        <taxon>Planctomycetota</taxon>
        <taxon>Planctomycetia</taxon>
        <taxon>Planctomycetales</taxon>
        <taxon>Planctomycetaceae</taxon>
        <taxon>Fuerstiella</taxon>
    </lineage>
</organism>
<feature type="chain" id="PRO_5012817572" evidence="1">
    <location>
        <begin position="26"/>
        <end position="444"/>
    </location>
</feature>
<dbReference type="Gene3D" id="2.130.10.10">
    <property type="entry name" value="YVTN repeat-like/Quinoprotein amine dehydrogenase"/>
    <property type="match status" value="1"/>
</dbReference>
<dbReference type="InterPro" id="IPR018391">
    <property type="entry name" value="PQQ_b-propeller_rpt"/>
</dbReference>
<dbReference type="EMBL" id="CP017641">
    <property type="protein sequence ID" value="APZ95410.1"/>
    <property type="molecule type" value="Genomic_DNA"/>
</dbReference>
<keyword evidence="4" id="KW-1185">Reference proteome</keyword>
<dbReference type="Pfam" id="PF13360">
    <property type="entry name" value="PQQ_2"/>
    <property type="match status" value="1"/>
</dbReference>
<dbReference type="KEGG" id="fmr:Fuma_05068"/>
<dbReference type="Proteomes" id="UP000187735">
    <property type="component" value="Chromosome"/>
</dbReference>
<feature type="signal peptide" evidence="1">
    <location>
        <begin position="1"/>
        <end position="25"/>
    </location>
</feature>
<evidence type="ECO:0000259" key="2">
    <source>
        <dbReference type="Pfam" id="PF13360"/>
    </source>
</evidence>
<dbReference type="PANTHER" id="PTHR34512">
    <property type="entry name" value="CELL SURFACE PROTEIN"/>
    <property type="match status" value="1"/>
</dbReference>
<dbReference type="PANTHER" id="PTHR34512:SF30">
    <property type="entry name" value="OUTER MEMBRANE PROTEIN ASSEMBLY FACTOR BAMB"/>
    <property type="match status" value="1"/>
</dbReference>
<dbReference type="AlphaFoldDB" id="A0A1P8WMY4"/>
<dbReference type="RefSeq" id="WP_083732319.1">
    <property type="nucleotide sequence ID" value="NZ_CP017641.1"/>
</dbReference>
<dbReference type="OrthoDB" id="244732at2"/>
<keyword evidence="1" id="KW-0732">Signal</keyword>
<name>A0A1P8WMY4_9PLAN</name>
<dbReference type="InterPro" id="IPR002372">
    <property type="entry name" value="PQQ_rpt_dom"/>
</dbReference>
<evidence type="ECO:0000256" key="1">
    <source>
        <dbReference type="SAM" id="SignalP"/>
    </source>
</evidence>
<dbReference type="STRING" id="1891926.Fuma_05068"/>
<sequence length="444" mass="48396" precursor="true">MWNSKLLLGSWLISTVAIFSSNAQAQLPSDASANWHHWRGPTADGRAADDAKPPVRWSATENVKWTAAIPGQGTSTPIVWEDQIFVLSAEPTNKKAEQAPKKHERSKTQPPEVYYRFIVSSFNRETGDLVWQHVAVEEVPHEGHHPTHTYAGASPTTDGQRLYVSFGSRGIFCYSLDGNLIWKTDLGDMTTRYGWGEAVTPVVYGDSLIVNWDQEQGSFITCLDPATGNAKWKTDRPGEVTSWNTPLVTKIDGRGIVVANGTGRVRAYDLSSGDEIWNCGGQTVNAIPSPVRHDDFVVAMSGYRGAAAFAIPLASRGDVAAAEAWRWKYSKGTPYVPSPVISGNRIFYTGGNRDILTTLNVNTGEPIGEPRRLTGLGNAYASPVAANGHLYFLGRDGACVVLKDDESLAAVAVNRLNDATDASPVAVGDQLFLRSWTKLYCVQR</sequence>
<dbReference type="InterPro" id="IPR011047">
    <property type="entry name" value="Quinoprotein_ADH-like_sf"/>
</dbReference>
<proteinExistence type="predicted"/>
<accession>A0A1P8WMY4</accession>
<reference evidence="3 4" key="1">
    <citation type="journal article" date="2016" name="Front. Microbiol.">
        <title>Fuerstia marisgermanicae gen. nov., sp. nov., an Unusual Member of the Phylum Planctomycetes from the German Wadden Sea.</title>
        <authorList>
            <person name="Kohn T."/>
            <person name="Heuer A."/>
            <person name="Jogler M."/>
            <person name="Vollmers J."/>
            <person name="Boedeker C."/>
            <person name="Bunk B."/>
            <person name="Rast P."/>
            <person name="Borchert D."/>
            <person name="Glockner I."/>
            <person name="Freese H.M."/>
            <person name="Klenk H.P."/>
            <person name="Overmann J."/>
            <person name="Kaster A.K."/>
            <person name="Rohde M."/>
            <person name="Wiegand S."/>
            <person name="Jogler C."/>
        </authorList>
    </citation>
    <scope>NUCLEOTIDE SEQUENCE [LARGE SCALE GENOMIC DNA]</scope>
    <source>
        <strain evidence="3 4">NH11</strain>
    </source>
</reference>
<dbReference type="SMART" id="SM00564">
    <property type="entry name" value="PQQ"/>
    <property type="match status" value="5"/>
</dbReference>